<evidence type="ECO:0000256" key="1">
    <source>
        <dbReference type="SAM" id="Coils"/>
    </source>
</evidence>
<keyword evidence="3" id="KW-1185">Reference proteome</keyword>
<dbReference type="Proteomes" id="UP000789342">
    <property type="component" value="Unassembled WGS sequence"/>
</dbReference>
<accession>A0A9N9H3L2</accession>
<keyword evidence="1" id="KW-0175">Coiled coil</keyword>
<dbReference type="EMBL" id="CAJVPV010010380">
    <property type="protein sequence ID" value="CAG8650658.1"/>
    <property type="molecule type" value="Genomic_DNA"/>
</dbReference>
<evidence type="ECO:0000313" key="2">
    <source>
        <dbReference type="EMBL" id="CAG8650658.1"/>
    </source>
</evidence>
<reference evidence="2" key="1">
    <citation type="submission" date="2021-06" db="EMBL/GenBank/DDBJ databases">
        <authorList>
            <person name="Kallberg Y."/>
            <person name="Tangrot J."/>
            <person name="Rosling A."/>
        </authorList>
    </citation>
    <scope>NUCLEOTIDE SEQUENCE</scope>
    <source>
        <strain evidence="2">CL551</strain>
    </source>
</reference>
<feature type="non-terminal residue" evidence="2">
    <location>
        <position position="116"/>
    </location>
</feature>
<sequence>MEKFNPEALLALEGSFLKVPMEQLKRSMKPHKDLDRELAKASLIVKDLCQQANKGEIDVKSACENLEAIGKKLESLKRKLNEANEEEKKHISRGRQRLDHLVELSQIKSVNDPEYK</sequence>
<gene>
    <name evidence="2" type="ORF">AMORRO_LOCUS9949</name>
</gene>
<dbReference type="AlphaFoldDB" id="A0A9N9H3L2"/>
<organism evidence="2 3">
    <name type="scientific">Acaulospora morrowiae</name>
    <dbReference type="NCBI Taxonomy" id="94023"/>
    <lineage>
        <taxon>Eukaryota</taxon>
        <taxon>Fungi</taxon>
        <taxon>Fungi incertae sedis</taxon>
        <taxon>Mucoromycota</taxon>
        <taxon>Glomeromycotina</taxon>
        <taxon>Glomeromycetes</taxon>
        <taxon>Diversisporales</taxon>
        <taxon>Acaulosporaceae</taxon>
        <taxon>Acaulospora</taxon>
    </lineage>
</organism>
<proteinExistence type="predicted"/>
<evidence type="ECO:0000313" key="3">
    <source>
        <dbReference type="Proteomes" id="UP000789342"/>
    </source>
</evidence>
<feature type="coiled-coil region" evidence="1">
    <location>
        <begin position="59"/>
        <end position="93"/>
    </location>
</feature>
<dbReference type="OrthoDB" id="1933455at2759"/>
<comment type="caution">
    <text evidence="2">The sequence shown here is derived from an EMBL/GenBank/DDBJ whole genome shotgun (WGS) entry which is preliminary data.</text>
</comment>
<name>A0A9N9H3L2_9GLOM</name>
<protein>
    <submittedName>
        <fullName evidence="2">3529_t:CDS:1</fullName>
    </submittedName>
</protein>